<comment type="caution">
    <text evidence="7">The sequence shown here is derived from an EMBL/GenBank/DDBJ whole genome shotgun (WGS) entry which is preliminary data.</text>
</comment>
<organism evidence="7 8">
    <name type="scientific">Phocoenobacter atlanticus subsp. atlanticus</name>
    <dbReference type="NCBI Taxonomy" id="3061285"/>
    <lineage>
        <taxon>Bacteria</taxon>
        <taxon>Pseudomonadati</taxon>
        <taxon>Pseudomonadota</taxon>
        <taxon>Gammaproteobacteria</taxon>
        <taxon>Pasteurellales</taxon>
        <taxon>Pasteurellaceae</taxon>
        <taxon>Phocoenobacter</taxon>
        <taxon>Phocoenobacter atlanticus</taxon>
    </lineage>
</organism>
<keyword evidence="2 4" id="KW-0236">DNA replication inhibitor</keyword>
<dbReference type="InterPro" id="IPR026577">
    <property type="entry name" value="SeqA_DNA-bd_C"/>
</dbReference>
<evidence type="ECO:0000313" key="8">
    <source>
        <dbReference type="Proteomes" id="UP001226020"/>
    </source>
</evidence>
<dbReference type="GO" id="GO:0003677">
    <property type="term" value="F:DNA binding"/>
    <property type="evidence" value="ECO:0007669"/>
    <property type="project" value="UniProtKB-KW"/>
</dbReference>
<dbReference type="InterPro" id="IPR010985">
    <property type="entry name" value="Ribbon_hlx_hlx"/>
</dbReference>
<dbReference type="Gene3D" id="1.10.1220.10">
    <property type="entry name" value="Met repressor-like"/>
    <property type="match status" value="1"/>
</dbReference>
<evidence type="ECO:0000256" key="2">
    <source>
        <dbReference type="ARBA" id="ARBA00022880"/>
    </source>
</evidence>
<evidence type="ECO:0000256" key="4">
    <source>
        <dbReference type="PIRNR" id="PIRNR019401"/>
    </source>
</evidence>
<dbReference type="Pfam" id="PF03925">
    <property type="entry name" value="SeqA"/>
    <property type="match status" value="1"/>
</dbReference>
<dbReference type="SUPFAM" id="SSF47598">
    <property type="entry name" value="Ribbon-helix-helix"/>
    <property type="match status" value="1"/>
</dbReference>
<evidence type="ECO:0000259" key="5">
    <source>
        <dbReference type="Pfam" id="PF03925"/>
    </source>
</evidence>
<dbReference type="NCBIfam" id="NF008389">
    <property type="entry name" value="PRK11187.1"/>
    <property type="match status" value="1"/>
</dbReference>
<comment type="subcellular location">
    <subcellularLocation>
        <location evidence="4">Cytoplasm</location>
    </subcellularLocation>
</comment>
<comment type="similarity">
    <text evidence="4">Belongs to the SeqA family.</text>
</comment>
<reference evidence="7 8" key="1">
    <citation type="journal article" date="2023" name="Front. Microbiol.">
        <title>Phylogeography and host specificity of Pasteurellaceae pathogenic to sea-farmed fish in the north-east Atlantic.</title>
        <authorList>
            <person name="Gulla S."/>
            <person name="Colquhoun D.J."/>
            <person name="Olsen A.B."/>
            <person name="Spilsberg B."/>
            <person name="Lagesen K."/>
            <person name="Aakesson C.P."/>
            <person name="Strom S."/>
            <person name="Manji F."/>
            <person name="Birkbeck T.H."/>
            <person name="Nilsen H.K."/>
        </authorList>
    </citation>
    <scope>NUCLEOTIDE SEQUENCE [LARGE SCALE GENOMIC DNA]</scope>
    <source>
        <strain evidence="7 8">NVIB3131</strain>
    </source>
</reference>
<sequence>MKKIEIDDELYHYIASQTQFIGETASDILRRLLKLSELSQSVVPTKENINKKIKKEFENTSNIKKEQVNELTFLLKHLDEVLNSDEFVDETKAVKRFLMILSALYFAAPERFTYGTENIQGSERVYFAKNEETILATGSGVRAKQIPSSPFWVITNNNTARKGIILTKLMEAMDIPEESIERIKTFFIR</sequence>
<dbReference type="EMBL" id="JASAXT010000012">
    <property type="protein sequence ID" value="MDP8148922.1"/>
    <property type="molecule type" value="Genomic_DNA"/>
</dbReference>
<dbReference type="SUPFAM" id="SSF82808">
    <property type="entry name" value="Replication modulator SeqA, C-terminal DNA-binding domain"/>
    <property type="match status" value="1"/>
</dbReference>
<gene>
    <name evidence="7" type="primary">seqA</name>
    <name evidence="7" type="ORF">QJU57_07510</name>
</gene>
<protein>
    <recommendedName>
        <fullName evidence="4">Negative modulator of initiation of replication</fullName>
    </recommendedName>
</protein>
<name>A0AAW8CJN7_9PAST</name>
<keyword evidence="8" id="KW-1185">Reference proteome</keyword>
<dbReference type="Proteomes" id="UP001226020">
    <property type="component" value="Unassembled WGS sequence"/>
</dbReference>
<evidence type="ECO:0000259" key="6">
    <source>
        <dbReference type="Pfam" id="PF17206"/>
    </source>
</evidence>
<dbReference type="InterPro" id="IPR005621">
    <property type="entry name" value="SeqA"/>
</dbReference>
<evidence type="ECO:0000313" key="7">
    <source>
        <dbReference type="EMBL" id="MDP8148922.1"/>
    </source>
</evidence>
<dbReference type="GO" id="GO:0005737">
    <property type="term" value="C:cytoplasm"/>
    <property type="evidence" value="ECO:0007669"/>
    <property type="project" value="UniProtKB-SubCell"/>
</dbReference>
<dbReference type="Gene3D" id="1.20.1380.10">
    <property type="entry name" value="Replication modulator SeqA, C-terminal DNA-binding domain"/>
    <property type="match status" value="1"/>
</dbReference>
<dbReference type="GO" id="GO:0006355">
    <property type="term" value="P:regulation of DNA-templated transcription"/>
    <property type="evidence" value="ECO:0007669"/>
    <property type="project" value="InterPro"/>
</dbReference>
<feature type="domain" description="Replication modulator SeqA C-terminal DNA-binding" evidence="5">
    <location>
        <begin position="77"/>
        <end position="184"/>
    </location>
</feature>
<dbReference type="AlphaFoldDB" id="A0AAW8CJN7"/>
<dbReference type="Pfam" id="PF17206">
    <property type="entry name" value="SeqA_N"/>
    <property type="match status" value="1"/>
</dbReference>
<dbReference type="InterPro" id="IPR036835">
    <property type="entry name" value="SeqA_DNA-bd_C_sf"/>
</dbReference>
<dbReference type="InterPro" id="IPR013321">
    <property type="entry name" value="Arc_rbn_hlx_hlx"/>
</dbReference>
<keyword evidence="1 4" id="KW-0963">Cytoplasm</keyword>
<comment type="function">
    <text evidence="4">Negative regulator of replication initiation, which contributes to regulation of DNA replication and ensures that replication initiation occurs exactly once per chromosome per cell cycle. Binds to pairs of hemimethylated GATC sequences in the oriC region, thus preventing assembly of replication proteins and re-initiation at newly replicated origins. Repression is relieved when the region becomes fully methylated.</text>
</comment>
<evidence type="ECO:0000256" key="1">
    <source>
        <dbReference type="ARBA" id="ARBA00022490"/>
    </source>
</evidence>
<accession>A0AAW8CJN7</accession>
<dbReference type="RefSeq" id="WP_306351819.1">
    <property type="nucleotide sequence ID" value="NZ_JASAWV010000010.1"/>
</dbReference>
<dbReference type="InterPro" id="IPR033761">
    <property type="entry name" value="SeqA_N"/>
</dbReference>
<dbReference type="GO" id="GO:0032297">
    <property type="term" value="P:negative regulation of DNA-templated DNA replication initiation"/>
    <property type="evidence" value="ECO:0007669"/>
    <property type="project" value="InterPro"/>
</dbReference>
<proteinExistence type="inferred from homology"/>
<keyword evidence="3 4" id="KW-0238">DNA-binding</keyword>
<dbReference type="PIRSF" id="PIRSF019401">
    <property type="entry name" value="SeqA"/>
    <property type="match status" value="1"/>
</dbReference>
<evidence type="ECO:0000256" key="3">
    <source>
        <dbReference type="ARBA" id="ARBA00023125"/>
    </source>
</evidence>
<feature type="domain" description="Negative modulator of initiation of replication SeqA N-terminal" evidence="6">
    <location>
        <begin position="1"/>
        <end position="36"/>
    </location>
</feature>